<dbReference type="Pfam" id="PF07963">
    <property type="entry name" value="N_methyl"/>
    <property type="match status" value="1"/>
</dbReference>
<evidence type="ECO:0000313" key="2">
    <source>
        <dbReference type="Proteomes" id="UP000190951"/>
    </source>
</evidence>
<dbReference type="InterPro" id="IPR012902">
    <property type="entry name" value="N_methyl_site"/>
</dbReference>
<proteinExistence type="predicted"/>
<organism evidence="1 2">
    <name type="scientific">Clostridium felsineum</name>
    <dbReference type="NCBI Taxonomy" id="36839"/>
    <lineage>
        <taxon>Bacteria</taxon>
        <taxon>Bacillati</taxon>
        <taxon>Bacillota</taxon>
        <taxon>Clostridia</taxon>
        <taxon>Eubacteriales</taxon>
        <taxon>Clostridiaceae</taxon>
        <taxon>Clostridium</taxon>
    </lineage>
</organism>
<dbReference type="EMBL" id="CP096983">
    <property type="protein sequence ID" value="URZ11867.1"/>
    <property type="molecule type" value="Genomic_DNA"/>
</dbReference>
<dbReference type="Proteomes" id="UP000190951">
    <property type="component" value="Chromosome"/>
</dbReference>
<sequence length="141" mass="16440">MFKLRNKKGFALVEVICAFSVFSILFLFAVSLRVDEVKMKKVNDDIQNYTYYIDAVKNEMIFNYTPMDIDNLSRQEKIYLSKNKILDNQSQVDLKEDRAVGNAYPYITVSYLNENGALKITLKLYTDIMGKEKIFVCNFTK</sequence>
<dbReference type="RefSeq" id="WP_077833675.1">
    <property type="nucleotide sequence ID" value="NZ_CP096983.1"/>
</dbReference>
<accession>A0A1S8M9S0</accession>
<gene>
    <name evidence="1" type="ORF">CROST_025840</name>
</gene>
<name>A0A1S8M9S0_9CLOT</name>
<dbReference type="KEGG" id="crw:CROST_025840"/>
<dbReference type="STRING" id="84029.CROST_24010"/>
<reference evidence="1 2" key="1">
    <citation type="submission" date="2022-04" db="EMBL/GenBank/DDBJ databases">
        <title>Genome sequence of C. roseum typestrain.</title>
        <authorList>
            <person name="Poehlein A."/>
            <person name="Schoch T."/>
            <person name="Duerre P."/>
            <person name="Daniel R."/>
        </authorList>
    </citation>
    <scope>NUCLEOTIDE SEQUENCE [LARGE SCALE GENOMIC DNA]</scope>
    <source>
        <strain evidence="1 2">DSM 7320</strain>
    </source>
</reference>
<keyword evidence="2" id="KW-1185">Reference proteome</keyword>
<dbReference type="NCBIfam" id="TIGR02532">
    <property type="entry name" value="IV_pilin_GFxxxE"/>
    <property type="match status" value="1"/>
</dbReference>
<dbReference type="AlphaFoldDB" id="A0A1S8M9S0"/>
<evidence type="ECO:0000313" key="1">
    <source>
        <dbReference type="EMBL" id="URZ11867.1"/>
    </source>
</evidence>
<protein>
    <submittedName>
        <fullName evidence="1">Uncharacterized protein</fullName>
    </submittedName>
</protein>